<feature type="transmembrane region" description="Helical" evidence="1">
    <location>
        <begin position="20"/>
        <end position="41"/>
    </location>
</feature>
<keyword evidence="1" id="KW-0472">Membrane</keyword>
<evidence type="ECO:0000256" key="1">
    <source>
        <dbReference type="SAM" id="Phobius"/>
    </source>
</evidence>
<reference evidence="2 3" key="1">
    <citation type="submission" date="2018-06" db="EMBL/GenBank/DDBJ databases">
        <authorList>
            <consortium name="Pathogen Informatics"/>
            <person name="Doyle S."/>
        </authorList>
    </citation>
    <scope>NUCLEOTIDE SEQUENCE [LARGE SCALE GENOMIC DNA]</scope>
    <source>
        <strain evidence="2 3">NCTC11009</strain>
    </source>
</reference>
<accession>A0A2X1WH99</accession>
<proteinExistence type="predicted"/>
<sequence length="124" mass="14412">MRILTRELTRNPKKFRSVMCSLIVIILLCFTSLGFIGGYALRSADLRFYLAVEKHKFDLLAGVVVDRMPSIIQSIIDLQYSDVSKEEKIQEKDEKINSLNNTINQLREIDAKDKNLIKKFKEFE</sequence>
<gene>
    <name evidence="2" type="ORF">NCTC11009_01220</name>
</gene>
<dbReference type="RefSeq" id="WP_113062498.1">
    <property type="nucleotide sequence ID" value="NZ_UATH01000001.1"/>
</dbReference>
<keyword evidence="1" id="KW-1133">Transmembrane helix</keyword>
<name>A0A2X1WH99_9BURK</name>
<keyword evidence="1" id="KW-0812">Transmembrane</keyword>
<dbReference type="Proteomes" id="UP000250242">
    <property type="component" value="Unassembled WGS sequence"/>
</dbReference>
<organism evidence="2 3">
    <name type="scientific">Oligella urethralis</name>
    <dbReference type="NCBI Taxonomy" id="90245"/>
    <lineage>
        <taxon>Bacteria</taxon>
        <taxon>Pseudomonadati</taxon>
        <taxon>Pseudomonadota</taxon>
        <taxon>Betaproteobacteria</taxon>
        <taxon>Burkholderiales</taxon>
        <taxon>Alcaligenaceae</taxon>
        <taxon>Oligella</taxon>
    </lineage>
</organism>
<protein>
    <submittedName>
        <fullName evidence="2">Uncharacterized protein</fullName>
    </submittedName>
</protein>
<evidence type="ECO:0000313" key="2">
    <source>
        <dbReference type="EMBL" id="SPY08004.1"/>
    </source>
</evidence>
<dbReference type="AlphaFoldDB" id="A0A2X1WH99"/>
<evidence type="ECO:0000313" key="3">
    <source>
        <dbReference type="Proteomes" id="UP000250242"/>
    </source>
</evidence>
<dbReference type="EMBL" id="UATH01000001">
    <property type="protein sequence ID" value="SPY08004.1"/>
    <property type="molecule type" value="Genomic_DNA"/>
</dbReference>